<dbReference type="InterPro" id="IPR001138">
    <property type="entry name" value="Zn2Cys6_DnaBD"/>
</dbReference>
<evidence type="ECO:0000259" key="2">
    <source>
        <dbReference type="PROSITE" id="PS50048"/>
    </source>
</evidence>
<dbReference type="InterPro" id="IPR036864">
    <property type="entry name" value="Zn2-C6_fun-type_DNA-bd_sf"/>
</dbReference>
<comment type="caution">
    <text evidence="3">The sequence shown here is derived from an EMBL/GenBank/DDBJ whole genome shotgun (WGS) entry which is preliminary data.</text>
</comment>
<dbReference type="SUPFAM" id="SSF57701">
    <property type="entry name" value="Zn2/Cys6 DNA-binding domain"/>
    <property type="match status" value="1"/>
</dbReference>
<keyword evidence="4" id="KW-1185">Reference proteome</keyword>
<proteinExistence type="predicted"/>
<evidence type="ECO:0000313" key="3">
    <source>
        <dbReference type="EMBL" id="KAL0577089.1"/>
    </source>
</evidence>
<dbReference type="CDD" id="cd00067">
    <property type="entry name" value="GAL4"/>
    <property type="match status" value="1"/>
</dbReference>
<feature type="region of interest" description="Disordered" evidence="1">
    <location>
        <begin position="271"/>
        <end position="310"/>
    </location>
</feature>
<sequence>MDSLADPVLHEPHSQPSSPESTNSTSESSYTVDDITKIPYLGTAARCRTAIACDKCRERKTKCSGEKPVCKRCSSRGLICVYASRDAKRRTQSQATSARHSQSFREDGYGSMLSGSATHERTYRSSGRVEPRFQVSSQVPSKTLHYASPVHLQSFHHVYPTACPPSVGSFIGPSCDDIPSSMLHLPTSYYTPRYAPLTGSYPLVTQSDSSDSGGSSLGSAPHTPPVNSALIYSEVANPLTYSPPCPNTCYPLSYAPEHSPNYQLQYTDSQHDTSYFSTNPNSSAESLSSPSPVQSHYDHIDQSRPGPDPLQAMEFASELGVSDSHVIVGAQPSPYWPKSVGSSYPTTPTAPHPTVSLEQTE</sequence>
<feature type="compositionally biased region" description="Polar residues" evidence="1">
    <location>
        <begin position="340"/>
        <end position="349"/>
    </location>
</feature>
<feature type="compositionally biased region" description="Polar residues" evidence="1">
    <location>
        <begin position="92"/>
        <end position="101"/>
    </location>
</feature>
<dbReference type="EMBL" id="JBAHYK010000178">
    <property type="protein sequence ID" value="KAL0577089.1"/>
    <property type="molecule type" value="Genomic_DNA"/>
</dbReference>
<reference evidence="3 4" key="1">
    <citation type="submission" date="2024-02" db="EMBL/GenBank/DDBJ databases">
        <title>A draft genome for the cacao thread blight pathogen Marasmius crinis-equi.</title>
        <authorList>
            <person name="Cohen S.P."/>
            <person name="Baruah I.K."/>
            <person name="Amoako-Attah I."/>
            <person name="Bukari Y."/>
            <person name="Meinhardt L.W."/>
            <person name="Bailey B.A."/>
        </authorList>
    </citation>
    <scope>NUCLEOTIDE SEQUENCE [LARGE SCALE GENOMIC DNA]</scope>
    <source>
        <strain evidence="3 4">GH-76</strain>
    </source>
</reference>
<feature type="compositionally biased region" description="Low complexity" evidence="1">
    <location>
        <begin position="14"/>
        <end position="29"/>
    </location>
</feature>
<name>A0ABR3FPA5_9AGAR</name>
<feature type="compositionally biased region" description="Low complexity" evidence="1">
    <location>
        <begin position="277"/>
        <end position="295"/>
    </location>
</feature>
<dbReference type="PANTHER" id="PTHR47783">
    <property type="entry name" value="ZN(II)2CYS6 TRANSCRIPTION FACTOR (EUROFUNG)-RELATED"/>
    <property type="match status" value="1"/>
</dbReference>
<accession>A0ABR3FPA5</accession>
<dbReference type="SMART" id="SM00066">
    <property type="entry name" value="GAL4"/>
    <property type="match status" value="1"/>
</dbReference>
<dbReference type="Gene3D" id="4.10.240.10">
    <property type="entry name" value="Zn(2)-C6 fungal-type DNA-binding domain"/>
    <property type="match status" value="1"/>
</dbReference>
<feature type="region of interest" description="Disordered" evidence="1">
    <location>
        <begin position="1"/>
        <end position="32"/>
    </location>
</feature>
<dbReference type="PROSITE" id="PS50048">
    <property type="entry name" value="ZN2_CY6_FUNGAL_2"/>
    <property type="match status" value="1"/>
</dbReference>
<evidence type="ECO:0000313" key="4">
    <source>
        <dbReference type="Proteomes" id="UP001465976"/>
    </source>
</evidence>
<dbReference type="PROSITE" id="PS00463">
    <property type="entry name" value="ZN2_CY6_FUNGAL_1"/>
    <property type="match status" value="1"/>
</dbReference>
<protein>
    <recommendedName>
        <fullName evidence="2">Zn(2)-C6 fungal-type domain-containing protein</fullName>
    </recommendedName>
</protein>
<dbReference type="PANTHER" id="PTHR47783:SF1">
    <property type="entry name" value="ZN(II)2CYS6 TRANSCRIPTION FACTOR (EUROFUNG)"/>
    <property type="match status" value="1"/>
</dbReference>
<dbReference type="Pfam" id="PF00172">
    <property type="entry name" value="Zn_clus"/>
    <property type="match status" value="1"/>
</dbReference>
<gene>
    <name evidence="3" type="ORF">V5O48_004881</name>
</gene>
<feature type="domain" description="Zn(2)-C6 fungal-type" evidence="2">
    <location>
        <begin position="52"/>
        <end position="82"/>
    </location>
</feature>
<feature type="non-terminal residue" evidence="3">
    <location>
        <position position="361"/>
    </location>
</feature>
<feature type="region of interest" description="Disordered" evidence="1">
    <location>
        <begin position="337"/>
        <end position="361"/>
    </location>
</feature>
<feature type="region of interest" description="Disordered" evidence="1">
    <location>
        <begin position="90"/>
        <end position="117"/>
    </location>
</feature>
<evidence type="ECO:0000256" key="1">
    <source>
        <dbReference type="SAM" id="MobiDB-lite"/>
    </source>
</evidence>
<organism evidence="3 4">
    <name type="scientific">Marasmius crinis-equi</name>
    <dbReference type="NCBI Taxonomy" id="585013"/>
    <lineage>
        <taxon>Eukaryota</taxon>
        <taxon>Fungi</taxon>
        <taxon>Dikarya</taxon>
        <taxon>Basidiomycota</taxon>
        <taxon>Agaricomycotina</taxon>
        <taxon>Agaricomycetes</taxon>
        <taxon>Agaricomycetidae</taxon>
        <taxon>Agaricales</taxon>
        <taxon>Marasmiineae</taxon>
        <taxon>Marasmiaceae</taxon>
        <taxon>Marasmius</taxon>
    </lineage>
</organism>
<dbReference type="Proteomes" id="UP001465976">
    <property type="component" value="Unassembled WGS sequence"/>
</dbReference>